<dbReference type="EMBL" id="FPHB01000041">
    <property type="protein sequence ID" value="SFV57922.1"/>
    <property type="molecule type" value="Genomic_DNA"/>
</dbReference>
<organism evidence="1">
    <name type="scientific">hydrothermal vent metagenome</name>
    <dbReference type="NCBI Taxonomy" id="652676"/>
    <lineage>
        <taxon>unclassified sequences</taxon>
        <taxon>metagenomes</taxon>
        <taxon>ecological metagenomes</taxon>
    </lineage>
</organism>
<name>A0A1W1BWU7_9ZZZZ</name>
<gene>
    <name evidence="1" type="ORF">MNB_SM-7-1434</name>
</gene>
<protein>
    <recommendedName>
        <fullName evidence="2">Phosphoribosyltransferase domain-containing protein</fullName>
    </recommendedName>
</protein>
<reference evidence="1" key="1">
    <citation type="submission" date="2016-10" db="EMBL/GenBank/DDBJ databases">
        <authorList>
            <person name="de Groot N.N."/>
        </authorList>
    </citation>
    <scope>NUCLEOTIDE SEQUENCE</scope>
</reference>
<dbReference type="SUPFAM" id="SSF53271">
    <property type="entry name" value="PRTase-like"/>
    <property type="match status" value="1"/>
</dbReference>
<dbReference type="InterPro" id="IPR029057">
    <property type="entry name" value="PRTase-like"/>
</dbReference>
<evidence type="ECO:0000313" key="1">
    <source>
        <dbReference type="EMBL" id="SFV57922.1"/>
    </source>
</evidence>
<dbReference type="Gene3D" id="3.40.50.2020">
    <property type="match status" value="1"/>
</dbReference>
<dbReference type="AlphaFoldDB" id="A0A1W1BWU7"/>
<dbReference type="CDD" id="cd06223">
    <property type="entry name" value="PRTases_typeI"/>
    <property type="match status" value="1"/>
</dbReference>
<dbReference type="InterPro" id="IPR000836">
    <property type="entry name" value="PRTase_dom"/>
</dbReference>
<dbReference type="Gene3D" id="3.30.1310.20">
    <property type="entry name" value="PRTase-like"/>
    <property type="match status" value="1"/>
</dbReference>
<accession>A0A1W1BWU7</accession>
<evidence type="ECO:0008006" key="2">
    <source>
        <dbReference type="Google" id="ProtNLM"/>
    </source>
</evidence>
<sequence length="218" mass="25363">MQKYKNILKDRIEAASKLKEILPMQKIKEEDWVFIAVSSGGLEIANTIKGTLRNEIDYLFSESILAPNNSECEIARVSESEDIVIIDELVDSFDIQYDYIYGEAHRKHEEKILSYIYRYRKGRHFIDIKDRVVLLFDEGAETGMKFTTALKSILSMQPKAVYVAAPILPTTVIENLEPFADEIFFAYNIDDYVQTDLYYHHLPPIKEERIEKILGEER</sequence>
<proteinExistence type="predicted"/>